<comment type="caution">
    <text evidence="1">The sequence shown here is derived from an EMBL/GenBank/DDBJ whole genome shotgun (WGS) entry which is preliminary data.</text>
</comment>
<organism evidence="1 2">
    <name type="scientific">Dallia pectoralis</name>
    <name type="common">Alaska blackfish</name>
    <dbReference type="NCBI Taxonomy" id="75939"/>
    <lineage>
        <taxon>Eukaryota</taxon>
        <taxon>Metazoa</taxon>
        <taxon>Chordata</taxon>
        <taxon>Craniata</taxon>
        <taxon>Vertebrata</taxon>
        <taxon>Euteleostomi</taxon>
        <taxon>Actinopterygii</taxon>
        <taxon>Neopterygii</taxon>
        <taxon>Teleostei</taxon>
        <taxon>Protacanthopterygii</taxon>
        <taxon>Esociformes</taxon>
        <taxon>Umbridae</taxon>
        <taxon>Dallia</taxon>
    </lineage>
</organism>
<dbReference type="EMBL" id="CM055758">
    <property type="protein sequence ID" value="KAJ7987979.1"/>
    <property type="molecule type" value="Genomic_DNA"/>
</dbReference>
<keyword evidence="2" id="KW-1185">Reference proteome</keyword>
<dbReference type="Proteomes" id="UP001157502">
    <property type="component" value="Chromosome 31"/>
</dbReference>
<sequence length="109" mass="12005">MIPTGQSLTGRRFYPQHKQQAAGRAGWTSCRDNRSASRLTVNLSKMNSNYPACGPGGWSASGTPETPPLTPHNNTALDNHQPKHPLIDSNWASLLLLRSDRPTEALWSR</sequence>
<evidence type="ECO:0000313" key="1">
    <source>
        <dbReference type="EMBL" id="KAJ7987979.1"/>
    </source>
</evidence>
<accession>A0ACC2F9I9</accession>
<proteinExistence type="predicted"/>
<reference evidence="1" key="1">
    <citation type="submission" date="2021-05" db="EMBL/GenBank/DDBJ databases">
        <authorList>
            <person name="Pan Q."/>
            <person name="Jouanno E."/>
            <person name="Zahm M."/>
            <person name="Klopp C."/>
            <person name="Cabau C."/>
            <person name="Louis A."/>
            <person name="Berthelot C."/>
            <person name="Parey E."/>
            <person name="Roest Crollius H."/>
            <person name="Montfort J."/>
            <person name="Robinson-Rechavi M."/>
            <person name="Bouchez O."/>
            <person name="Lampietro C."/>
            <person name="Lopez Roques C."/>
            <person name="Donnadieu C."/>
            <person name="Postlethwait J."/>
            <person name="Bobe J."/>
            <person name="Dillon D."/>
            <person name="Chandos A."/>
            <person name="von Hippel F."/>
            <person name="Guiguen Y."/>
        </authorList>
    </citation>
    <scope>NUCLEOTIDE SEQUENCE</scope>
    <source>
        <strain evidence="1">YG-Jan2019</strain>
    </source>
</reference>
<gene>
    <name evidence="1" type="ORF">DPEC_G00318870</name>
</gene>
<name>A0ACC2F9I9_DALPE</name>
<protein>
    <submittedName>
        <fullName evidence="1">Uncharacterized protein</fullName>
    </submittedName>
</protein>
<evidence type="ECO:0000313" key="2">
    <source>
        <dbReference type="Proteomes" id="UP001157502"/>
    </source>
</evidence>